<organism evidence="2 3">
    <name type="scientific">Tremblaya princeps</name>
    <dbReference type="NCBI Taxonomy" id="189385"/>
    <lineage>
        <taxon>Bacteria</taxon>
        <taxon>Pseudomonadati</taxon>
        <taxon>Pseudomonadota</taxon>
        <taxon>Betaproteobacteria</taxon>
        <taxon>Candidatus Tremblayella</taxon>
    </lineage>
</organism>
<dbReference type="InterPro" id="IPR001001">
    <property type="entry name" value="DNA_polIII_beta"/>
</dbReference>
<keyword evidence="1" id="KW-0238">DNA-binding</keyword>
<evidence type="ECO:0000313" key="3">
    <source>
        <dbReference type="Proteomes" id="UP000075242"/>
    </source>
</evidence>
<reference evidence="3" key="1">
    <citation type="submission" date="2016-01" db="EMBL/GenBank/DDBJ databases">
        <authorList>
            <person name="Husnik F."/>
        </authorList>
    </citation>
    <scope>NUCLEOTIDE SEQUENCE [LARGE SCALE GENOMIC DNA]</scope>
</reference>
<accession>A0A143WNK1</accession>
<dbReference type="GO" id="GO:0003887">
    <property type="term" value="F:DNA-directed DNA polymerase activity"/>
    <property type="evidence" value="ECO:0007669"/>
    <property type="project" value="UniProtKB-EC"/>
</dbReference>
<dbReference type="EC" id="2.7.7.7" evidence="2"/>
<dbReference type="GO" id="GO:0006271">
    <property type="term" value="P:DNA strand elongation involved in DNA replication"/>
    <property type="evidence" value="ECO:0007669"/>
    <property type="project" value="TreeGrafter"/>
</dbReference>
<proteinExistence type="predicted"/>
<dbReference type="PANTHER" id="PTHR30478:SF0">
    <property type="entry name" value="BETA SLIDING CLAMP"/>
    <property type="match status" value="1"/>
</dbReference>
<dbReference type="Proteomes" id="UP000075242">
    <property type="component" value="Chromosome I"/>
</dbReference>
<dbReference type="GO" id="GO:0003677">
    <property type="term" value="F:DNA binding"/>
    <property type="evidence" value="ECO:0007669"/>
    <property type="project" value="UniProtKB-KW"/>
</dbReference>
<keyword evidence="2" id="KW-0548">Nucleotidyltransferase</keyword>
<dbReference type="PANTHER" id="PTHR30478">
    <property type="entry name" value="DNA POLYMERASE III SUBUNIT BETA"/>
    <property type="match status" value="1"/>
</dbReference>
<dbReference type="EMBL" id="LN999011">
    <property type="protein sequence ID" value="CUX76777.1"/>
    <property type="molecule type" value="Genomic_DNA"/>
</dbReference>
<dbReference type="PATRIC" id="fig|189385.8.peg.170"/>
<sequence>MRRAYCTPVNDVQGAHGRPSYDANVGTRCDTMRRHLQGQHAGCACCVCGAVLHSRTGRPVHGAYAEAHQYTVSMDSARAFLIAPGARLNRLVQRVLGIGLRGSEDGTCPAAVDKRGAVVYFTAGSRVLQVSMGIEGCAPAPLEPAAVQLRLLAEVVRSVSTRTLALVAGDGYLTVFTGDACFNIRTSAPDAGAILAPCLRCAHVASMAELELRVLLKATCPSAAGGEGGSEQACVHLAVGRGIAICASIEGSRVSCAAAPCRDGGALCCSAALPMDSAREVARLLGSSGTVRIYRHGGVLGVAFGKTEVACRLAHADITDAGFVLARRYEYVLSLGCRELDSVLRRACVLMEDRIRDLSILVTPGHLMVSASNTVREKMEEVVVPTGLNRCMLGVELMVNADKVRDVLSDASPRLVSFHVDAARRSVMLAGHSGPVAHRHILPLVRTGFED</sequence>
<protein>
    <submittedName>
        <fullName evidence="2">DNA polymerase III subunit beta</fullName>
        <ecNumber evidence="2">2.7.7.7</ecNumber>
    </submittedName>
</protein>
<evidence type="ECO:0000313" key="2">
    <source>
        <dbReference type="EMBL" id="CUX76777.1"/>
    </source>
</evidence>
<dbReference type="AlphaFoldDB" id="A0A143WNK1"/>
<gene>
    <name evidence="2" type="primary">dnaN</name>
    <name evidence="2" type="ORF">MHIR_TP00161</name>
</gene>
<evidence type="ECO:0000256" key="1">
    <source>
        <dbReference type="ARBA" id="ARBA00023125"/>
    </source>
</evidence>
<dbReference type="GO" id="GO:0009360">
    <property type="term" value="C:DNA polymerase III complex"/>
    <property type="evidence" value="ECO:0007669"/>
    <property type="project" value="InterPro"/>
</dbReference>
<keyword evidence="2" id="KW-0808">Transferase</keyword>
<name>A0A143WNK1_TREPR</name>